<feature type="transmembrane region" description="Helical" evidence="1">
    <location>
        <begin position="299"/>
        <end position="320"/>
    </location>
</feature>
<dbReference type="InterPro" id="IPR035940">
    <property type="entry name" value="CAP_sf"/>
</dbReference>
<comment type="caution">
    <text evidence="3">The sequence shown here is derived from an EMBL/GenBank/DDBJ whole genome shotgun (WGS) entry which is preliminary data.</text>
</comment>
<feature type="domain" description="SCP" evidence="2">
    <location>
        <begin position="69"/>
        <end position="184"/>
    </location>
</feature>
<dbReference type="CDD" id="cd05379">
    <property type="entry name" value="CAP_bacterial"/>
    <property type="match status" value="1"/>
</dbReference>
<dbReference type="InterPro" id="IPR014044">
    <property type="entry name" value="CAP_dom"/>
</dbReference>
<evidence type="ECO:0000313" key="4">
    <source>
        <dbReference type="Proteomes" id="UP000178612"/>
    </source>
</evidence>
<evidence type="ECO:0000313" key="3">
    <source>
        <dbReference type="EMBL" id="OHA91353.1"/>
    </source>
</evidence>
<dbReference type="Gene3D" id="3.40.33.10">
    <property type="entry name" value="CAP"/>
    <property type="match status" value="1"/>
</dbReference>
<dbReference type="AlphaFoldDB" id="A0A1G2T266"/>
<gene>
    <name evidence="3" type="ORF">A2758_02750</name>
</gene>
<dbReference type="PANTHER" id="PTHR31157">
    <property type="entry name" value="SCP DOMAIN-CONTAINING PROTEIN"/>
    <property type="match status" value="1"/>
</dbReference>
<dbReference type="Pfam" id="PF00188">
    <property type="entry name" value="CAP"/>
    <property type="match status" value="1"/>
</dbReference>
<dbReference type="EMBL" id="MHVJ01000013">
    <property type="protein sequence ID" value="OHA91353.1"/>
    <property type="molecule type" value="Genomic_DNA"/>
</dbReference>
<dbReference type="PANTHER" id="PTHR31157:SF1">
    <property type="entry name" value="SCP DOMAIN-CONTAINING PROTEIN"/>
    <property type="match status" value="1"/>
</dbReference>
<evidence type="ECO:0000259" key="2">
    <source>
        <dbReference type="Pfam" id="PF00188"/>
    </source>
</evidence>
<dbReference type="SUPFAM" id="SSF55797">
    <property type="entry name" value="PR-1-like"/>
    <property type="match status" value="1"/>
</dbReference>
<reference evidence="3 4" key="1">
    <citation type="journal article" date="2016" name="Nat. Commun.">
        <title>Thousands of microbial genomes shed light on interconnected biogeochemical processes in an aquifer system.</title>
        <authorList>
            <person name="Anantharaman K."/>
            <person name="Brown C.T."/>
            <person name="Hug L.A."/>
            <person name="Sharon I."/>
            <person name="Castelle C.J."/>
            <person name="Probst A.J."/>
            <person name="Thomas B.C."/>
            <person name="Singh A."/>
            <person name="Wilkins M.J."/>
            <person name="Karaoz U."/>
            <person name="Brodie E.L."/>
            <person name="Williams K.H."/>
            <person name="Hubbard S.S."/>
            <person name="Banfield J.F."/>
        </authorList>
    </citation>
    <scope>NUCLEOTIDE SEQUENCE [LARGE SCALE GENOMIC DNA]</scope>
</reference>
<keyword evidence="1" id="KW-1133">Transmembrane helix</keyword>
<organism evidence="3 4">
    <name type="scientific">Candidatus Zambryskibacteria bacterium RIFCSPHIGHO2_01_FULL_49_18</name>
    <dbReference type="NCBI Taxonomy" id="1802740"/>
    <lineage>
        <taxon>Bacteria</taxon>
        <taxon>Candidatus Zambryskiibacteriota</taxon>
    </lineage>
</organism>
<keyword evidence="1" id="KW-0812">Transmembrane</keyword>
<feature type="transmembrane region" description="Helical" evidence="1">
    <location>
        <begin position="271"/>
        <end position="290"/>
    </location>
</feature>
<sequence length="345" mass="38246">MKKWLKMHFIPHEGNGHRPYFLHRKNAAQLVGIVLFFELILFVLPGLNFVGFFNILNLSAVLPGVLTTLTNAERLSNNLPELRENMVLAEAARLKAEDMATKGYFAHTSPEGKTPWYWLAQAGYSYIYAGENLAVNFIDSEDVTKAWMNSPTHRANIIHGAYTEVGTGIAVGMYKGNETVFVAQVYGRPVASLPNSQFPISNFQSNPNESISNENSINENSLQIANSKIENSVSVLGETQVKNSGANKITQETIKNFFQEAATAPRRATDAVLYSILGIIILALFFNIFIKIKHQHPDLILNGAVIVVVILGLHIGNTYVSQSKAFETSFLAFDSQNQVLNQLNQ</sequence>
<protein>
    <recommendedName>
        <fullName evidence="2">SCP domain-containing protein</fullName>
    </recommendedName>
</protein>
<dbReference type="Proteomes" id="UP000178612">
    <property type="component" value="Unassembled WGS sequence"/>
</dbReference>
<feature type="transmembrane region" description="Helical" evidence="1">
    <location>
        <begin position="30"/>
        <end position="53"/>
    </location>
</feature>
<proteinExistence type="predicted"/>
<accession>A0A1G2T266</accession>
<name>A0A1G2T266_9BACT</name>
<keyword evidence="1" id="KW-0472">Membrane</keyword>
<evidence type="ECO:0000256" key="1">
    <source>
        <dbReference type="SAM" id="Phobius"/>
    </source>
</evidence>